<dbReference type="RefSeq" id="WP_284279652.1">
    <property type="nucleotide sequence ID" value="NZ_BSOJ01000006.1"/>
</dbReference>
<keyword evidence="2" id="KW-0472">Membrane</keyword>
<dbReference type="Proteomes" id="UP001156664">
    <property type="component" value="Unassembled WGS sequence"/>
</dbReference>
<reference evidence="4" key="1">
    <citation type="journal article" date="2019" name="Int. J. Syst. Evol. Microbiol.">
        <title>The Global Catalogue of Microorganisms (GCM) 10K type strain sequencing project: providing services to taxonomists for standard genome sequencing and annotation.</title>
        <authorList>
            <consortium name="The Broad Institute Genomics Platform"/>
            <consortium name="The Broad Institute Genome Sequencing Center for Infectious Disease"/>
            <person name="Wu L."/>
            <person name="Ma J."/>
        </authorList>
    </citation>
    <scope>NUCLEOTIDE SEQUENCE [LARGE SCALE GENOMIC DNA]</scope>
    <source>
        <strain evidence="4">NBRC 105857</strain>
    </source>
</reference>
<gene>
    <name evidence="3" type="ORF">GCM10007875_03980</name>
</gene>
<proteinExistence type="predicted"/>
<name>A0ABQ5YL84_9BURK</name>
<keyword evidence="4" id="KW-1185">Reference proteome</keyword>
<evidence type="ECO:0000313" key="4">
    <source>
        <dbReference type="Proteomes" id="UP001156664"/>
    </source>
</evidence>
<organism evidence="3 4">
    <name type="scientific">Limnobacter litoralis</name>
    <dbReference type="NCBI Taxonomy" id="481366"/>
    <lineage>
        <taxon>Bacteria</taxon>
        <taxon>Pseudomonadati</taxon>
        <taxon>Pseudomonadota</taxon>
        <taxon>Betaproteobacteria</taxon>
        <taxon>Burkholderiales</taxon>
        <taxon>Burkholderiaceae</taxon>
        <taxon>Limnobacter</taxon>
    </lineage>
</organism>
<feature type="transmembrane region" description="Helical" evidence="2">
    <location>
        <begin position="208"/>
        <end position="228"/>
    </location>
</feature>
<protein>
    <submittedName>
        <fullName evidence="3">Uncharacterized protein</fullName>
    </submittedName>
</protein>
<keyword evidence="2" id="KW-0812">Transmembrane</keyword>
<sequence length="638" mass="69134">MSGISKSDPANKEFVPTSEWLKSSEKRIAKKAGLKVKGGNTYGRKGWGTKISQFLGDGRSAAVVGKGFHESNHYVQAALLRRQFEAGDGIDLSQCIDDQGVKDRVYREDYIRFRPELFKHSETNPVSKRNAMASRLSRAAHKFHGACEFMAAPTGFLQTSFKNLTTPNANVKGTTNRIGMVMSLPLIGVVTTSVTMGFNKIPHMKDKALGLTLGGTAINYTIGAFAMAYSALSAAFGGLGAVSALASQAVLSKDALTDYQKGEVIKDHDTLLKKIDAILSHTRRGSQGHSMLSQALNRKIGADFRDPRTGEPALLKALTLAYDSSADQATRLRTIQRVVGQYLAAPQTPNVSKSGPMAVLRDYQHARALLTKESHFVALCDLIDHSDIKAAPDITLDARRTAEAGVEKLHRKGLVPGAQKVLRWMPGFRNSNFDKHLTERQSDDFKKNQDKKFKTECLQGRHITSVQRILDLHHQYSKPTVTCARFGEALRRVSLDVVLAQNAQLSRAFFNVFYRINKMIGTSPASRTINMALGRFAGGAVLTAIMATLTFVTGGALHALHVPVIAGTGLKMGATTFSFLAAGVMMFACNLVGLGLTLAAKTMAATGGYKGGSAKPRPSNFEDPKAAGWNQNSRLSMV</sequence>
<comment type="caution">
    <text evidence="3">The sequence shown here is derived from an EMBL/GenBank/DDBJ whole genome shotgun (WGS) entry which is preliminary data.</text>
</comment>
<keyword evidence="2" id="KW-1133">Transmembrane helix</keyword>
<accession>A0ABQ5YL84</accession>
<feature type="region of interest" description="Disordered" evidence="1">
    <location>
        <begin position="611"/>
        <end position="638"/>
    </location>
</feature>
<evidence type="ECO:0000256" key="1">
    <source>
        <dbReference type="SAM" id="MobiDB-lite"/>
    </source>
</evidence>
<feature type="compositionally biased region" description="Polar residues" evidence="1">
    <location>
        <begin position="629"/>
        <end position="638"/>
    </location>
</feature>
<evidence type="ECO:0000256" key="2">
    <source>
        <dbReference type="SAM" id="Phobius"/>
    </source>
</evidence>
<feature type="transmembrane region" description="Helical" evidence="2">
    <location>
        <begin position="577"/>
        <end position="600"/>
    </location>
</feature>
<evidence type="ECO:0000313" key="3">
    <source>
        <dbReference type="EMBL" id="GLR25310.1"/>
    </source>
</evidence>
<feature type="transmembrane region" description="Helical" evidence="2">
    <location>
        <begin position="178"/>
        <end position="196"/>
    </location>
</feature>
<feature type="transmembrane region" description="Helical" evidence="2">
    <location>
        <begin position="536"/>
        <end position="557"/>
    </location>
</feature>
<dbReference type="EMBL" id="BSOJ01000006">
    <property type="protein sequence ID" value="GLR25310.1"/>
    <property type="molecule type" value="Genomic_DNA"/>
</dbReference>